<evidence type="ECO:0000313" key="1">
    <source>
        <dbReference type="EMBL" id="PRO85161.1"/>
    </source>
</evidence>
<comment type="caution">
    <text evidence="1">The sequence shown here is derived from an EMBL/GenBank/DDBJ whole genome shotgun (WGS) entry which is preliminary data.</text>
</comment>
<dbReference type="Gene3D" id="3.40.50.300">
    <property type="entry name" value="P-loop containing nucleotide triphosphate hydrolases"/>
    <property type="match status" value="1"/>
</dbReference>
<name>A0ABX5CW23_LACPE</name>
<keyword evidence="2" id="KW-1185">Reference proteome</keyword>
<reference evidence="1 2" key="1">
    <citation type="submission" date="2018-03" db="EMBL/GenBank/DDBJ databases">
        <title>Draft Genome Sequences of six Lactobacillus pentosus Strains Isolated from Brines of Traditionally Fermented Spanish-Style Green Table Olives.</title>
        <authorList>
            <person name="Calero-Delgado B."/>
            <person name="Martin-Platero A.M."/>
            <person name="Perez-Pulido A.J."/>
            <person name="Benitez-Cabello A."/>
            <person name="Casimiro-Soriguer C.S."/>
            <person name="Martinez-Bueno M."/>
            <person name="Arroyo-Lopez F.N."/>
            <person name="Rodriguez-Gomez F."/>
            <person name="Bautista-Gallego J."/>
            <person name="Garrido-Fernandez A."/>
            <person name="Jimenez-Diaz R."/>
        </authorList>
    </citation>
    <scope>NUCLEOTIDE SEQUENCE [LARGE SCALE GENOMIC DNA]</scope>
    <source>
        <strain evidence="1 2">IG2</strain>
    </source>
</reference>
<organism evidence="1 2">
    <name type="scientific">Lactiplantibacillus pentosus</name>
    <name type="common">Lactobacillus pentosus</name>
    <dbReference type="NCBI Taxonomy" id="1589"/>
    <lineage>
        <taxon>Bacteria</taxon>
        <taxon>Bacillati</taxon>
        <taxon>Bacillota</taxon>
        <taxon>Bacilli</taxon>
        <taxon>Lactobacillales</taxon>
        <taxon>Lactobacillaceae</taxon>
        <taxon>Lactiplantibacillus</taxon>
    </lineage>
</organism>
<dbReference type="EMBL" id="PVOB01000431">
    <property type="protein sequence ID" value="PRO85161.1"/>
    <property type="molecule type" value="Genomic_DNA"/>
</dbReference>
<feature type="non-terminal residue" evidence="1">
    <location>
        <position position="1"/>
    </location>
</feature>
<accession>A0ABX5CW23</accession>
<protein>
    <submittedName>
        <fullName evidence="1">DNA replication protein</fullName>
    </submittedName>
</protein>
<dbReference type="InterPro" id="IPR027417">
    <property type="entry name" value="P-loop_NTPase"/>
</dbReference>
<sequence length="80" mass="9294">KIIFIDWRELIERKKQSFNDDQMAKQINKAMAEIKNADVVILDDFGSERGTEYSLDLADAFWRDRENKTVIVTTNLIGSD</sequence>
<evidence type="ECO:0000313" key="2">
    <source>
        <dbReference type="Proteomes" id="UP000238378"/>
    </source>
</evidence>
<dbReference type="Proteomes" id="UP000238378">
    <property type="component" value="Unassembled WGS sequence"/>
</dbReference>
<feature type="non-terminal residue" evidence="1">
    <location>
        <position position="80"/>
    </location>
</feature>
<dbReference type="SUPFAM" id="SSF52540">
    <property type="entry name" value="P-loop containing nucleoside triphosphate hydrolases"/>
    <property type="match status" value="1"/>
</dbReference>
<gene>
    <name evidence="1" type="ORF">C6Y08_18705</name>
</gene>
<proteinExistence type="predicted"/>